<dbReference type="AlphaFoldDB" id="A0A1D6JPD0"/>
<accession>A0A1D6JPD0</accession>
<evidence type="ECO:0000256" key="3">
    <source>
        <dbReference type="ARBA" id="ARBA00023242"/>
    </source>
</evidence>
<dbReference type="PANTHER" id="PTHR12687">
    <property type="entry name" value="NUCLEOLAR COMPLEX 2 AND RAD4-RELATED"/>
    <property type="match status" value="1"/>
</dbReference>
<dbReference type="EMBL" id="CM007647">
    <property type="protein sequence ID" value="ONL93862.1"/>
    <property type="molecule type" value="Genomic_DNA"/>
</dbReference>
<proteinExistence type="inferred from homology"/>
<evidence type="ECO:0000313" key="4">
    <source>
        <dbReference type="EMBL" id="ONL93862.1"/>
    </source>
</evidence>
<evidence type="ECO:0000256" key="1">
    <source>
        <dbReference type="ARBA" id="ARBA00004123"/>
    </source>
</evidence>
<dbReference type="PANTHER" id="PTHR12687:SF4">
    <property type="entry name" value="NUCLEOLAR COMPLEX PROTEIN 2 HOMOLOG"/>
    <property type="match status" value="1"/>
</dbReference>
<organism evidence="4">
    <name type="scientific">Zea mays</name>
    <name type="common">Maize</name>
    <dbReference type="NCBI Taxonomy" id="4577"/>
    <lineage>
        <taxon>Eukaryota</taxon>
        <taxon>Viridiplantae</taxon>
        <taxon>Streptophyta</taxon>
        <taxon>Embryophyta</taxon>
        <taxon>Tracheophyta</taxon>
        <taxon>Spermatophyta</taxon>
        <taxon>Magnoliopsida</taxon>
        <taxon>Liliopsida</taxon>
        <taxon>Poales</taxon>
        <taxon>Poaceae</taxon>
        <taxon>PACMAD clade</taxon>
        <taxon>Panicoideae</taxon>
        <taxon>Andropogonodae</taxon>
        <taxon>Andropogoneae</taxon>
        <taxon>Tripsacinae</taxon>
        <taxon>Zea</taxon>
    </lineage>
</organism>
<evidence type="ECO:0000256" key="2">
    <source>
        <dbReference type="ARBA" id="ARBA00005907"/>
    </source>
</evidence>
<dbReference type="Pfam" id="PF03715">
    <property type="entry name" value="Noc2"/>
    <property type="match status" value="1"/>
</dbReference>
<protein>
    <submittedName>
        <fullName evidence="4">Nucleolar complex protein 2-like protein</fullName>
    </submittedName>
</protein>
<dbReference type="ExpressionAtlas" id="A0A1D6JPD0">
    <property type="expression patterns" value="baseline and differential"/>
</dbReference>
<reference evidence="4" key="1">
    <citation type="submission" date="2015-12" db="EMBL/GenBank/DDBJ databases">
        <title>Update maize B73 reference genome by single molecule sequencing technologies.</title>
        <authorList>
            <consortium name="Maize Genome Sequencing Project"/>
            <person name="Ware D."/>
        </authorList>
    </citation>
    <scope>NUCLEOTIDE SEQUENCE [LARGE SCALE GENOMIC DNA]</scope>
    <source>
        <tissue evidence="4">Seedling</tissue>
    </source>
</reference>
<name>A0A1D6JPD0_MAIZE</name>
<dbReference type="InterPro" id="IPR005343">
    <property type="entry name" value="Noc2"/>
</dbReference>
<comment type="similarity">
    <text evidence="2">Belongs to the NOC2 family.</text>
</comment>
<keyword evidence="3" id="KW-0539">Nucleus</keyword>
<sequence>MGNFLFCLMGDMSYTQHHHDSCWKAPLHCSEMTDEQMIAFIVHRVRASAVFLTAFPSLPRKYVKALLHTWARGRGAMPLVSFMFLRDLCIQVGSNCLDTCLKGIYKAYLVNCKLSKSISGSKQQHIQFLGNCVRELYSLDPQSAYQHAFIFIHQLGVILRGALTERGPKLVKDKRQKESSKSSKKQVRNLTKKIMIGNTFCLELWTSVVCGCSSEEEF</sequence>
<gene>
    <name evidence="4" type="ORF">ZEAMMB73_Zm00001d027754</name>
</gene>
<comment type="subcellular location">
    <subcellularLocation>
        <location evidence="1">Nucleus</location>
    </subcellularLocation>
</comment>
<dbReference type="GO" id="GO:0005634">
    <property type="term" value="C:nucleus"/>
    <property type="evidence" value="ECO:0007669"/>
    <property type="project" value="UniProtKB-SubCell"/>
</dbReference>
<dbReference type="InParanoid" id="A0A1D6JPD0"/>
<dbReference type="STRING" id="4577.A0A1D6JPD0"/>